<gene>
    <name evidence="1" type="ORF">KPL71_017904</name>
</gene>
<dbReference type="EMBL" id="CM039175">
    <property type="protein sequence ID" value="KAH9735899.1"/>
    <property type="molecule type" value="Genomic_DNA"/>
</dbReference>
<protein>
    <submittedName>
        <fullName evidence="1">Pectin acetylesterase 5</fullName>
    </submittedName>
</protein>
<name>A0ACB8JTE8_CITSI</name>
<evidence type="ECO:0000313" key="2">
    <source>
        <dbReference type="Proteomes" id="UP000829398"/>
    </source>
</evidence>
<evidence type="ECO:0000313" key="1">
    <source>
        <dbReference type="EMBL" id="KAH9735899.1"/>
    </source>
</evidence>
<sequence>MANQRLRALLRWTKWADWAIAAVGFTIIIFVLTFFFDSSSTDGAASSVNLPASDLVDLTLLHNAEDRGALCLDGSLPGYHFQKGFGSGSNNWLLHIEGGGWCNTIESCSTRKTTALGSSNFMERQVSFSGILSSDPSQNPDFFSWNKVKIRYCDGASFAGRPESEFKAFLTGCSAGGLAAVIHCDDFRERLPQHATVKCLADASFFLDESDVQGNRTMRSFYDDVFHLQGVAKSLDRNCLSRMGNSRCLFPREFIKNIRTPVFIVNPAYDFWQIRNILVPDVSDPQGYWQTCRLNIHSCNPNQLEILKGFRNSLLNALSEFQQKNEAGMFVNSCYIHCQTWMAETWHSPSSPRINSKTIAESVGDWYFNRGAVKLIDCPYPCNPTCYNMDFTRH</sequence>
<dbReference type="Proteomes" id="UP000829398">
    <property type="component" value="Chromosome 6"/>
</dbReference>
<comment type="caution">
    <text evidence="1">The sequence shown here is derived from an EMBL/GenBank/DDBJ whole genome shotgun (WGS) entry which is preliminary data.</text>
</comment>
<proteinExistence type="predicted"/>
<reference evidence="2" key="1">
    <citation type="journal article" date="2023" name="Hortic. Res.">
        <title>A chromosome-level phased genome enabling allele-level studies in sweet orange: a case study on citrus Huanglongbing tolerance.</title>
        <authorList>
            <person name="Wu B."/>
            <person name="Yu Q."/>
            <person name="Deng Z."/>
            <person name="Duan Y."/>
            <person name="Luo F."/>
            <person name="Gmitter F. Jr."/>
        </authorList>
    </citation>
    <scope>NUCLEOTIDE SEQUENCE [LARGE SCALE GENOMIC DNA]</scope>
    <source>
        <strain evidence="2">cv. Valencia</strain>
    </source>
</reference>
<keyword evidence="2" id="KW-1185">Reference proteome</keyword>
<organism evidence="1 2">
    <name type="scientific">Citrus sinensis</name>
    <name type="common">Sweet orange</name>
    <name type="synonym">Citrus aurantium var. sinensis</name>
    <dbReference type="NCBI Taxonomy" id="2711"/>
    <lineage>
        <taxon>Eukaryota</taxon>
        <taxon>Viridiplantae</taxon>
        <taxon>Streptophyta</taxon>
        <taxon>Embryophyta</taxon>
        <taxon>Tracheophyta</taxon>
        <taxon>Spermatophyta</taxon>
        <taxon>Magnoliopsida</taxon>
        <taxon>eudicotyledons</taxon>
        <taxon>Gunneridae</taxon>
        <taxon>Pentapetalae</taxon>
        <taxon>rosids</taxon>
        <taxon>malvids</taxon>
        <taxon>Sapindales</taxon>
        <taxon>Rutaceae</taxon>
        <taxon>Aurantioideae</taxon>
        <taxon>Citrus</taxon>
    </lineage>
</organism>
<accession>A0ACB8JTE8</accession>